<dbReference type="Pfam" id="PF12697">
    <property type="entry name" value="Abhydrolase_6"/>
    <property type="match status" value="1"/>
</dbReference>
<proteinExistence type="predicted"/>
<dbReference type="InterPro" id="IPR050266">
    <property type="entry name" value="AB_hydrolase_sf"/>
</dbReference>
<evidence type="ECO:0000313" key="3">
    <source>
        <dbReference type="Proteomes" id="UP001501598"/>
    </source>
</evidence>
<reference evidence="3" key="1">
    <citation type="journal article" date="2019" name="Int. J. Syst. Evol. Microbiol.">
        <title>The Global Catalogue of Microorganisms (GCM) 10K type strain sequencing project: providing services to taxonomists for standard genome sequencing and annotation.</title>
        <authorList>
            <consortium name="The Broad Institute Genomics Platform"/>
            <consortium name="The Broad Institute Genome Sequencing Center for Infectious Disease"/>
            <person name="Wu L."/>
            <person name="Ma J."/>
        </authorList>
    </citation>
    <scope>NUCLEOTIDE SEQUENCE [LARGE SCALE GENOMIC DNA]</scope>
    <source>
        <strain evidence="3">JCM 17906</strain>
    </source>
</reference>
<dbReference type="InterPro" id="IPR000073">
    <property type="entry name" value="AB_hydrolase_1"/>
</dbReference>
<dbReference type="Proteomes" id="UP001501598">
    <property type="component" value="Unassembled WGS sequence"/>
</dbReference>
<dbReference type="PANTHER" id="PTHR43798">
    <property type="entry name" value="MONOACYLGLYCEROL LIPASE"/>
    <property type="match status" value="1"/>
</dbReference>
<dbReference type="InterPro" id="IPR029058">
    <property type="entry name" value="AB_hydrolase_fold"/>
</dbReference>
<dbReference type="SUPFAM" id="SSF53474">
    <property type="entry name" value="alpha/beta-Hydrolases"/>
    <property type="match status" value="1"/>
</dbReference>
<evidence type="ECO:0000313" key="2">
    <source>
        <dbReference type="EMBL" id="GAA4561046.1"/>
    </source>
</evidence>
<gene>
    <name evidence="2" type="ORF">GCM10023175_72340</name>
</gene>
<dbReference type="EMBL" id="BAABGT010000124">
    <property type="protein sequence ID" value="GAA4561046.1"/>
    <property type="molecule type" value="Genomic_DNA"/>
</dbReference>
<sequence>MSTPTMIETRTVSTWGDQIRLQVKVFGTGPALIYLHPLGGFVRDDFLDELARTHTVYAPELPGTSADDPFAIHKVDDIFDLVLVYEEALRKLGVHGAPVIGQSFGGMLAAELASCFPDLFGQVALLGPAGLWFTDKPWTLEVLTGPPSNLPSLLFSDPSADRPRAMLALPEDATAAVDALAHLTWTMGCGAKFLWPVPDRGLVRRLHRISAPVLVVWGEDDRIIPSSYAHEYGKRIAGSTVHVLPGSGHIPQVEQMEATLELVSAFLAGR</sequence>
<dbReference type="PRINTS" id="PR00111">
    <property type="entry name" value="ABHYDROLASE"/>
</dbReference>
<dbReference type="GO" id="GO:0016787">
    <property type="term" value="F:hydrolase activity"/>
    <property type="evidence" value="ECO:0007669"/>
    <property type="project" value="UniProtKB-KW"/>
</dbReference>
<evidence type="ECO:0000259" key="1">
    <source>
        <dbReference type="Pfam" id="PF12697"/>
    </source>
</evidence>
<dbReference type="Gene3D" id="3.40.50.1820">
    <property type="entry name" value="alpha/beta hydrolase"/>
    <property type="match status" value="1"/>
</dbReference>
<name>A0ABP8S610_9PSEU</name>
<keyword evidence="2" id="KW-0378">Hydrolase</keyword>
<organism evidence="2 3">
    <name type="scientific">Pseudonocardia xishanensis</name>
    <dbReference type="NCBI Taxonomy" id="630995"/>
    <lineage>
        <taxon>Bacteria</taxon>
        <taxon>Bacillati</taxon>
        <taxon>Actinomycetota</taxon>
        <taxon>Actinomycetes</taxon>
        <taxon>Pseudonocardiales</taxon>
        <taxon>Pseudonocardiaceae</taxon>
        <taxon>Pseudonocardia</taxon>
    </lineage>
</organism>
<comment type="caution">
    <text evidence="2">The sequence shown here is derived from an EMBL/GenBank/DDBJ whole genome shotgun (WGS) entry which is preliminary data.</text>
</comment>
<feature type="domain" description="AB hydrolase-1" evidence="1">
    <location>
        <begin position="34"/>
        <end position="261"/>
    </location>
</feature>
<dbReference type="RefSeq" id="WP_345428923.1">
    <property type="nucleotide sequence ID" value="NZ_BAABGT010000124.1"/>
</dbReference>
<keyword evidence="3" id="KW-1185">Reference proteome</keyword>
<protein>
    <submittedName>
        <fullName evidence="2">Alpha/beta fold hydrolase</fullName>
    </submittedName>
</protein>
<accession>A0ABP8S610</accession>